<feature type="transmembrane region" description="Helical" evidence="2">
    <location>
        <begin position="738"/>
        <end position="762"/>
    </location>
</feature>
<keyword evidence="1" id="KW-0378">Hydrolase</keyword>
<dbReference type="PANTHER" id="PTHR43283:SF11">
    <property type="entry name" value="BETA-LACTAMASE-RELATED DOMAIN-CONTAINING PROTEIN"/>
    <property type="match status" value="1"/>
</dbReference>
<evidence type="ECO:0000313" key="5">
    <source>
        <dbReference type="EMBL" id="CAF3357193.1"/>
    </source>
</evidence>
<dbReference type="AlphaFoldDB" id="A0A817WL15"/>
<keyword evidence="3" id="KW-0732">Signal</keyword>
<feature type="transmembrane region" description="Helical" evidence="2">
    <location>
        <begin position="789"/>
        <end position="810"/>
    </location>
</feature>
<dbReference type="OrthoDB" id="10039921at2759"/>
<dbReference type="InterPro" id="IPR012338">
    <property type="entry name" value="Beta-lactam/transpept-like"/>
</dbReference>
<keyword evidence="2" id="KW-0472">Membrane</keyword>
<dbReference type="InterPro" id="IPR050789">
    <property type="entry name" value="Diverse_Enzym_Activities"/>
</dbReference>
<protein>
    <recommendedName>
        <fullName evidence="4">Beta-lactamase-related domain-containing protein</fullName>
    </recommendedName>
</protein>
<dbReference type="GO" id="GO:0016787">
    <property type="term" value="F:hydrolase activity"/>
    <property type="evidence" value="ECO:0007669"/>
    <property type="project" value="UniProtKB-KW"/>
</dbReference>
<gene>
    <name evidence="5" type="ORF">TIS948_LOCUS23825</name>
</gene>
<proteinExistence type="predicted"/>
<evidence type="ECO:0000256" key="3">
    <source>
        <dbReference type="SAM" id="SignalP"/>
    </source>
</evidence>
<feature type="domain" description="Beta-lactamase-related" evidence="4">
    <location>
        <begin position="24"/>
        <end position="215"/>
    </location>
</feature>
<evidence type="ECO:0000256" key="1">
    <source>
        <dbReference type="ARBA" id="ARBA00022801"/>
    </source>
</evidence>
<accession>A0A817WL15</accession>
<dbReference type="EMBL" id="CAJNXB010004118">
    <property type="protein sequence ID" value="CAF3357193.1"/>
    <property type="molecule type" value="Genomic_DNA"/>
</dbReference>
<evidence type="ECO:0000256" key="2">
    <source>
        <dbReference type="SAM" id="Phobius"/>
    </source>
</evidence>
<keyword evidence="2" id="KW-0812">Transmembrane</keyword>
<sequence>MLLYLLFGFTVTAAAHQCPPCRTWIEDQLRTVHIPGLAAIVVNSSDILYEQGFGFHSPISNQYPIDPLKSIFVLASLSKTFIALAAMQLAEKGQLNLDVDINQYLNFPIRIFHPSHPQSIITMRHILSHSSGLGSNYEEEFHHGMPGDDFVKTNLTDVVLRYLLNKLSWLSEAPGNVTYYTNVGAAWGALAIERISGLTFENYVRQRILDPLAISSFSPTKSDYDAYGLKIAVNDVLFVEVNGNAETFLVQFAPYNFIIDPLQCTINFDDSTHYVYSVGVAPNCNTTANPYFYFTGEVVSSDSSNTDSAGRNGTFIGVWINQDPQSVQQYVSSGQPFSCDHFVVANLAFISSYGHQDFFVMAVEPYGQYVIGLATQFGFIYRPFSGTTLTTKQSSVIWPNNSTFYPCAADASTTFTIVAGYVAGSVRSRVRATPTVYLIWNSNLTVLSAWSYSATNNSWQSRLTYSSSSTWNSQYTMSVKINSDDPTRVLVGMPYLNTVFLFVIGNSGTSLTLASSLGTGNSVGFGKSVTWLTESQAAILTTTYSANYLTYYSSTVYLYTNLSDSNISSIPSAVFPNAQQPMPSTINSKLIRMVSSPSSIAVLDTDGGVLIVLSEVAGSYASTDTTYSPVAAAMPVISHSTTCIGGTYKSDAGVHPCTLCPSGSQNSGGTTGTACTPCSSDGFCPLGAVLEINMSLLASVSQAYAYPRSPDLNVYEDVLLHHMFSIDSTGHCISVSPIFWTVMLMVVLLVFFIGVGFLRLCVTSYQHDRLFLTVKMIFERTDLIGEGELWIGGLVSLAIILTTAMAYAFANSYLNQYPSESVGPSNFACDTTIRNAQFATNLQALAVPISSDQQTIFDLLNQQNFTLYLQFINTAASCASLTISQVTDSATVSLRFLSCSHVNGTLLARVLLPEHDIKITATLSEVQVVGGIMVGLDGPSAETEFCSLKELNFRQSFYSPSAETLAQAATISMGLTKAINETGPLSGSDSVFEGIWYPTFTYSLSQMFISADTYTMTANLTSTTITINIAETSYYIKNDQSPIAKQAEIVIRTLLFACLCLEMCSTTFVICKLLLIPIYKRISAPLCPKFMNIVEPTHEMASAHH</sequence>
<keyword evidence="2" id="KW-1133">Transmembrane helix</keyword>
<dbReference type="Gene3D" id="3.40.710.10">
    <property type="entry name" value="DD-peptidase/beta-lactamase superfamily"/>
    <property type="match status" value="1"/>
</dbReference>
<feature type="signal peptide" evidence="3">
    <location>
        <begin position="1"/>
        <end position="15"/>
    </location>
</feature>
<evidence type="ECO:0000259" key="4">
    <source>
        <dbReference type="Pfam" id="PF00144"/>
    </source>
</evidence>
<dbReference type="SUPFAM" id="SSF56601">
    <property type="entry name" value="beta-lactamase/transpeptidase-like"/>
    <property type="match status" value="1"/>
</dbReference>
<feature type="chain" id="PRO_5032693439" description="Beta-lactamase-related domain-containing protein" evidence="3">
    <location>
        <begin position="16"/>
        <end position="1105"/>
    </location>
</feature>
<dbReference type="Proteomes" id="UP000663825">
    <property type="component" value="Unassembled WGS sequence"/>
</dbReference>
<name>A0A817WL15_9BILA</name>
<organism evidence="5 6">
    <name type="scientific">Rotaria socialis</name>
    <dbReference type="NCBI Taxonomy" id="392032"/>
    <lineage>
        <taxon>Eukaryota</taxon>
        <taxon>Metazoa</taxon>
        <taxon>Spiralia</taxon>
        <taxon>Gnathifera</taxon>
        <taxon>Rotifera</taxon>
        <taxon>Eurotatoria</taxon>
        <taxon>Bdelloidea</taxon>
        <taxon>Philodinida</taxon>
        <taxon>Philodinidae</taxon>
        <taxon>Rotaria</taxon>
    </lineage>
</organism>
<dbReference type="PANTHER" id="PTHR43283">
    <property type="entry name" value="BETA-LACTAMASE-RELATED"/>
    <property type="match status" value="1"/>
</dbReference>
<evidence type="ECO:0000313" key="6">
    <source>
        <dbReference type="Proteomes" id="UP000663825"/>
    </source>
</evidence>
<dbReference type="InterPro" id="IPR001466">
    <property type="entry name" value="Beta-lactam-related"/>
</dbReference>
<dbReference type="Pfam" id="PF00144">
    <property type="entry name" value="Beta-lactamase"/>
    <property type="match status" value="1"/>
</dbReference>
<comment type="caution">
    <text evidence="5">The sequence shown here is derived from an EMBL/GenBank/DDBJ whole genome shotgun (WGS) entry which is preliminary data.</text>
</comment>
<reference evidence="5" key="1">
    <citation type="submission" date="2021-02" db="EMBL/GenBank/DDBJ databases">
        <authorList>
            <person name="Nowell W R."/>
        </authorList>
    </citation>
    <scope>NUCLEOTIDE SEQUENCE</scope>
</reference>